<dbReference type="EMBL" id="CAVNYO010000182">
    <property type="protein sequence ID" value="CAK5272574.1"/>
    <property type="molecule type" value="Genomic_DNA"/>
</dbReference>
<proteinExistence type="predicted"/>
<dbReference type="Proteomes" id="UP001295794">
    <property type="component" value="Unassembled WGS sequence"/>
</dbReference>
<dbReference type="AlphaFoldDB" id="A0AAD2K0W8"/>
<gene>
    <name evidence="1" type="ORF">MYCIT1_LOCUS18308</name>
</gene>
<evidence type="ECO:0000313" key="1">
    <source>
        <dbReference type="EMBL" id="CAK5272574.1"/>
    </source>
</evidence>
<comment type="caution">
    <text evidence="1">The sequence shown here is derived from an EMBL/GenBank/DDBJ whole genome shotgun (WGS) entry which is preliminary data.</text>
</comment>
<sequence>MAPNRLNLLKKGLSALQKHITKCKEILEDHLQRKERINKADSNWLDGPANLVDEQQALELLEKASDYEQGLSQLSAVHKAAVQHLVMH</sequence>
<protein>
    <submittedName>
        <fullName evidence="1">Uncharacterized protein</fullName>
    </submittedName>
</protein>
<name>A0AAD2K0W8_9AGAR</name>
<accession>A0AAD2K0W8</accession>
<reference evidence="1" key="1">
    <citation type="submission" date="2023-11" db="EMBL/GenBank/DDBJ databases">
        <authorList>
            <person name="De Vega J J."/>
            <person name="De Vega J J."/>
        </authorList>
    </citation>
    <scope>NUCLEOTIDE SEQUENCE</scope>
</reference>
<organism evidence="1 2">
    <name type="scientific">Mycena citricolor</name>
    <dbReference type="NCBI Taxonomy" id="2018698"/>
    <lineage>
        <taxon>Eukaryota</taxon>
        <taxon>Fungi</taxon>
        <taxon>Dikarya</taxon>
        <taxon>Basidiomycota</taxon>
        <taxon>Agaricomycotina</taxon>
        <taxon>Agaricomycetes</taxon>
        <taxon>Agaricomycetidae</taxon>
        <taxon>Agaricales</taxon>
        <taxon>Marasmiineae</taxon>
        <taxon>Mycenaceae</taxon>
        <taxon>Mycena</taxon>
    </lineage>
</organism>
<evidence type="ECO:0000313" key="2">
    <source>
        <dbReference type="Proteomes" id="UP001295794"/>
    </source>
</evidence>
<keyword evidence="2" id="KW-1185">Reference proteome</keyword>